<dbReference type="InterPro" id="IPR004506">
    <property type="entry name" value="MnmA-like"/>
</dbReference>
<dbReference type="AlphaFoldDB" id="A0ABD3UTH7"/>
<comment type="subcellular location">
    <subcellularLocation>
        <location evidence="2">Mitochondrion</location>
    </subcellularLocation>
</comment>
<dbReference type="InterPro" id="IPR023382">
    <property type="entry name" value="MnmA-like_central_sf"/>
</dbReference>
<evidence type="ECO:0000256" key="11">
    <source>
        <dbReference type="ARBA" id="ARBA00023157"/>
    </source>
</evidence>
<dbReference type="GO" id="GO:0005739">
    <property type="term" value="C:mitochondrion"/>
    <property type="evidence" value="ECO:0007669"/>
    <property type="project" value="UniProtKB-SubCell"/>
</dbReference>
<evidence type="ECO:0000313" key="15">
    <source>
        <dbReference type="EMBL" id="KAL3852801.1"/>
    </source>
</evidence>
<comment type="catalytic activity">
    <reaction evidence="12">
        <text>5-taurinomethyluridine(34) in tRNA + S-sulfanyl-L-cysteinyl-[protein] + AH2 + ATP = 5-taurinomethyl-2-thiouridine(34) in tRNA + L-cysteinyl-[protein] + A + AMP + diphosphate + H(+)</text>
        <dbReference type="Rhea" id="RHEA:47040"/>
        <dbReference type="Rhea" id="RHEA-COMP:10131"/>
        <dbReference type="Rhea" id="RHEA-COMP:11726"/>
        <dbReference type="Rhea" id="RHEA-COMP:11732"/>
        <dbReference type="Rhea" id="RHEA-COMP:11733"/>
        <dbReference type="ChEBI" id="CHEBI:13193"/>
        <dbReference type="ChEBI" id="CHEBI:15378"/>
        <dbReference type="ChEBI" id="CHEBI:17499"/>
        <dbReference type="ChEBI" id="CHEBI:29950"/>
        <dbReference type="ChEBI" id="CHEBI:30616"/>
        <dbReference type="ChEBI" id="CHEBI:33019"/>
        <dbReference type="ChEBI" id="CHEBI:61963"/>
        <dbReference type="ChEBI" id="CHEBI:87171"/>
        <dbReference type="ChEBI" id="CHEBI:87172"/>
        <dbReference type="ChEBI" id="CHEBI:456215"/>
        <dbReference type="EC" id="2.8.1.14"/>
    </reaction>
</comment>
<feature type="domain" description="tRNA-specific 2-thiouridylase MnmA-like central" evidence="14">
    <location>
        <begin position="217"/>
        <end position="278"/>
    </location>
</feature>
<dbReference type="PANTHER" id="PTHR11933">
    <property type="entry name" value="TRNA 5-METHYLAMINOMETHYL-2-THIOURIDYLATE -METHYLTRANSFERASE"/>
    <property type="match status" value="1"/>
</dbReference>
<protein>
    <recommendedName>
        <fullName evidence="4">tRNA-5-taurinomethyluridine 2-sulfurtransferase</fullName>
        <ecNumber evidence="4">2.8.1.14</ecNumber>
    </recommendedName>
</protein>
<dbReference type="Gene3D" id="3.40.50.620">
    <property type="entry name" value="HUPs"/>
    <property type="match status" value="1"/>
</dbReference>
<evidence type="ECO:0000259" key="13">
    <source>
        <dbReference type="Pfam" id="PF20258"/>
    </source>
</evidence>
<keyword evidence="11" id="KW-1015">Disulfide bond</keyword>
<name>A0ABD3UTH7_SINWO</name>
<dbReference type="EC" id="2.8.1.14" evidence="4"/>
<dbReference type="InterPro" id="IPR046885">
    <property type="entry name" value="MnmA-like_C"/>
</dbReference>
<keyword evidence="8" id="KW-0547">Nucleotide-binding</keyword>
<dbReference type="GO" id="GO:0005524">
    <property type="term" value="F:ATP binding"/>
    <property type="evidence" value="ECO:0007669"/>
    <property type="project" value="UniProtKB-KW"/>
</dbReference>
<evidence type="ECO:0000256" key="12">
    <source>
        <dbReference type="ARBA" id="ARBA00049564"/>
    </source>
</evidence>
<dbReference type="PANTHER" id="PTHR11933:SF5">
    <property type="entry name" value="MITOCHONDRIAL TRNA-SPECIFIC 2-THIOURIDYLASE 1"/>
    <property type="match status" value="1"/>
</dbReference>
<evidence type="ECO:0000256" key="1">
    <source>
        <dbReference type="ARBA" id="ARBA00003986"/>
    </source>
</evidence>
<keyword evidence="7" id="KW-0819">tRNA processing</keyword>
<evidence type="ECO:0000256" key="6">
    <source>
        <dbReference type="ARBA" id="ARBA00022679"/>
    </source>
</evidence>
<dbReference type="NCBIfam" id="TIGR00420">
    <property type="entry name" value="trmU"/>
    <property type="match status" value="1"/>
</dbReference>
<dbReference type="GO" id="GO:0008033">
    <property type="term" value="P:tRNA processing"/>
    <property type="evidence" value="ECO:0007669"/>
    <property type="project" value="UniProtKB-KW"/>
</dbReference>
<dbReference type="FunFam" id="2.30.30.280:FF:000001">
    <property type="entry name" value="tRNA-specific 2-thiouridylase MnmA"/>
    <property type="match status" value="1"/>
</dbReference>
<dbReference type="CDD" id="cd01998">
    <property type="entry name" value="MnmA_TRMU-like"/>
    <property type="match status" value="1"/>
</dbReference>
<evidence type="ECO:0000256" key="8">
    <source>
        <dbReference type="ARBA" id="ARBA00022741"/>
    </source>
</evidence>
<gene>
    <name evidence="15" type="ORF">ACJMK2_016416</name>
</gene>
<evidence type="ECO:0000313" key="16">
    <source>
        <dbReference type="Proteomes" id="UP001634394"/>
    </source>
</evidence>
<dbReference type="Pfam" id="PF03054">
    <property type="entry name" value="tRNA_Me_trans"/>
    <property type="match status" value="1"/>
</dbReference>
<evidence type="ECO:0000256" key="3">
    <source>
        <dbReference type="ARBA" id="ARBA00006191"/>
    </source>
</evidence>
<evidence type="ECO:0000256" key="10">
    <source>
        <dbReference type="ARBA" id="ARBA00022884"/>
    </source>
</evidence>
<evidence type="ECO:0000256" key="5">
    <source>
        <dbReference type="ARBA" id="ARBA00022555"/>
    </source>
</evidence>
<evidence type="ECO:0000256" key="9">
    <source>
        <dbReference type="ARBA" id="ARBA00022840"/>
    </source>
</evidence>
<accession>A0ABD3UTH7</accession>
<organism evidence="15 16">
    <name type="scientific">Sinanodonta woodiana</name>
    <name type="common">Chinese pond mussel</name>
    <name type="synonym">Anodonta woodiana</name>
    <dbReference type="NCBI Taxonomy" id="1069815"/>
    <lineage>
        <taxon>Eukaryota</taxon>
        <taxon>Metazoa</taxon>
        <taxon>Spiralia</taxon>
        <taxon>Lophotrochozoa</taxon>
        <taxon>Mollusca</taxon>
        <taxon>Bivalvia</taxon>
        <taxon>Autobranchia</taxon>
        <taxon>Heteroconchia</taxon>
        <taxon>Palaeoheterodonta</taxon>
        <taxon>Unionida</taxon>
        <taxon>Unionoidea</taxon>
        <taxon>Unionidae</taxon>
        <taxon>Unioninae</taxon>
        <taxon>Sinanodonta</taxon>
    </lineage>
</organism>
<evidence type="ECO:0000259" key="14">
    <source>
        <dbReference type="Pfam" id="PF20259"/>
    </source>
</evidence>
<keyword evidence="16" id="KW-1185">Reference proteome</keyword>
<feature type="domain" description="tRNA-specific 2-thiouridylase MnmA-like C-terminal" evidence="13">
    <location>
        <begin position="289"/>
        <end position="368"/>
    </location>
</feature>
<dbReference type="Gene3D" id="2.30.30.280">
    <property type="entry name" value="Adenine nucleotide alpha hydrolases-like domains"/>
    <property type="match status" value="1"/>
</dbReference>
<dbReference type="Pfam" id="PF20258">
    <property type="entry name" value="tRNA_Me_trans_C"/>
    <property type="match status" value="1"/>
</dbReference>
<dbReference type="SUPFAM" id="SSF52402">
    <property type="entry name" value="Adenine nucleotide alpha hydrolases-like"/>
    <property type="match status" value="1"/>
</dbReference>
<dbReference type="GO" id="GO:0061708">
    <property type="term" value="F:tRNA-5-taurinomethyluridine 2-sulfurtransferase"/>
    <property type="evidence" value="ECO:0007669"/>
    <property type="project" value="UniProtKB-EC"/>
</dbReference>
<evidence type="ECO:0000256" key="4">
    <source>
        <dbReference type="ARBA" id="ARBA00011953"/>
    </source>
</evidence>
<keyword evidence="5" id="KW-0820">tRNA-binding</keyword>
<keyword evidence="9" id="KW-0067">ATP-binding</keyword>
<comment type="similarity">
    <text evidence="3">Belongs to the MnmA/TRMU family.</text>
</comment>
<keyword evidence="10" id="KW-0694">RNA-binding</keyword>
<dbReference type="EMBL" id="JBJQND010000015">
    <property type="protein sequence ID" value="KAL3852801.1"/>
    <property type="molecule type" value="Genomic_DNA"/>
</dbReference>
<proteinExistence type="inferred from homology"/>
<evidence type="ECO:0000256" key="2">
    <source>
        <dbReference type="ARBA" id="ARBA00004173"/>
    </source>
</evidence>
<dbReference type="InterPro" id="IPR014729">
    <property type="entry name" value="Rossmann-like_a/b/a_fold"/>
</dbReference>
<comment type="function">
    <text evidence="1">Catalyzes the 2-thiolation of uridine at the wobble position (U34) of mitochondrial tRNA(Lys), tRNA(Glu) and tRNA(Gln). Required for the formation of 5-taurinomethyl-2-thiouridine (tm5s2U) of mitochondrial tRNA(Lys), tRNA(Glu), and tRNA(Gln) at the wobble position. ATP is required to activate the C2 atom of the wobble base.</text>
</comment>
<comment type="caution">
    <text evidence="15">The sequence shown here is derived from an EMBL/GenBank/DDBJ whole genome shotgun (WGS) entry which is preliminary data.</text>
</comment>
<evidence type="ECO:0000256" key="7">
    <source>
        <dbReference type="ARBA" id="ARBA00022694"/>
    </source>
</evidence>
<dbReference type="NCBIfam" id="NF001138">
    <property type="entry name" value="PRK00143.1"/>
    <property type="match status" value="1"/>
</dbReference>
<dbReference type="HAMAP" id="MF_00144">
    <property type="entry name" value="tRNA_thiouridyl_MnmA"/>
    <property type="match status" value="1"/>
</dbReference>
<keyword evidence="6" id="KW-0808">Transferase</keyword>
<dbReference type="FunFam" id="3.40.50.620:FF:000104">
    <property type="entry name" value="Mitochondrial tRNA-specific 2-thiouridylase 1"/>
    <property type="match status" value="1"/>
</dbReference>
<reference evidence="15 16" key="1">
    <citation type="submission" date="2024-11" db="EMBL/GenBank/DDBJ databases">
        <title>Chromosome-level genome assembly of the freshwater bivalve Anodonta woodiana.</title>
        <authorList>
            <person name="Chen X."/>
        </authorList>
    </citation>
    <scope>NUCLEOTIDE SEQUENCE [LARGE SCALE GENOMIC DNA]</scope>
    <source>
        <strain evidence="15">MN2024</strain>
        <tissue evidence="15">Gills</tissue>
    </source>
</reference>
<dbReference type="Pfam" id="PF20259">
    <property type="entry name" value="tRNA_Me_trans_M"/>
    <property type="match status" value="1"/>
</dbReference>
<dbReference type="Proteomes" id="UP001634394">
    <property type="component" value="Unassembled WGS sequence"/>
</dbReference>
<sequence length="392" mass="44645">MIRNIKTIVCGVSGGVDSAVAALLLKRKGYNVIGLFMKNWDVRDEMGICTTDQDREDAKFVCDHLRIPFYEVNFVKEYWNQVFSSFVKDYQAGLTPNPDVLCNKYIKFHAFFQYARNRFDANAIATGHYARTDVGEDLDKIDPKKGVKLLTAYDKMKDQTLFLSQIPQHALQMTLFPIGEFTKDVVKKIAASAGMEKIAKKKESMGICFIGSREYHKFIEEYVEPKPGRFIHLETGEVIGTHKGIHYWTLGQRAHIGGKSGALFVADKNTETQDITVVYGTDHPALFSQTMFTEPAHWINQPPQELLHDQKCDMDFRFQHIQKLIKCSVTSSGSNCLTVTLQYPLRAITGGQYAVFYKGDVCLGSAKILRPGPSLYMMNHRERVREPDIYYF</sequence>
<dbReference type="InterPro" id="IPR046884">
    <property type="entry name" value="MnmA-like_central"/>
</dbReference>
<dbReference type="Gene3D" id="2.40.30.10">
    <property type="entry name" value="Translation factors"/>
    <property type="match status" value="1"/>
</dbReference>
<dbReference type="GO" id="GO:0000049">
    <property type="term" value="F:tRNA binding"/>
    <property type="evidence" value="ECO:0007669"/>
    <property type="project" value="UniProtKB-KW"/>
</dbReference>